<evidence type="ECO:0000313" key="2">
    <source>
        <dbReference type="EMBL" id="MBO8474711.1"/>
    </source>
</evidence>
<evidence type="ECO:0000313" key="3">
    <source>
        <dbReference type="Proteomes" id="UP000823757"/>
    </source>
</evidence>
<dbReference type="PROSITE" id="PS51257">
    <property type="entry name" value="PROKAR_LIPOPROTEIN"/>
    <property type="match status" value="1"/>
</dbReference>
<comment type="caution">
    <text evidence="2">The sequence shown here is derived from an EMBL/GenBank/DDBJ whole genome shotgun (WGS) entry which is preliminary data.</text>
</comment>
<dbReference type="Proteomes" id="UP000823757">
    <property type="component" value="Unassembled WGS sequence"/>
</dbReference>
<keyword evidence="1" id="KW-0732">Signal</keyword>
<sequence length="770" mass="85070">MKRVLKFCLSAIMIAAAVSLTSCQPEDLNNDPGNTGGGQTGTFPEPLDHSDVNIPIDWGEYSVEASGLGVSIEVTSVEEKDFTFICRPGASVKSFKMCAYPLAQIYNVLLEQDMLGADPVDVEEALRLYLDERNSGASSGMVGGSDAYYSESVNGDDYSELEFKWSEAPYTYSAPIVPDAEYLIVTLAYLEDEAAGEQGALSVCYLRTDSKPLVGNPGLTIQIIPYYAGFEARYRANNSSAAGFYEYIGVKEEVEEYMNTFGRRMYRDYLRTWRMGEAYDFESSNASIQIELGEDDKALVAAVAVDVNGTPTADFEQADSQLKPLPEGMVDATATLSIVEDKVGSMIFWVEADMDEFTRDVNIRVLPADQAEAYREGGSATQEERDALAANLCLEGWRIQNPNFHFDEENNRPFDDGDGAVVRDIQVDMKSILSGEEYAVVYVARNFYNIASDLKVSDVVTTKTRNVTNPDAFNKKFEVKTENPTPIGFTIHFTFNPEEVATYYWQIVSPTENGQANPASGNKPQIPGFWEANRPLDLTGEHTGTPVTHADWVKYYFEAVDQFNNPLCNVWFYNPFDETTVDNGDGTVTDSWTFADMVAGTQYEIAFAAEDWDGNLSETTVISQATQAMDPGPDPEITLVCQPSQGTPGFTGQVTLVKDIAKVLVMYGETEAEIGVDPELILSGSDRYYYNEYINMMRDRVIGAGEDGETGGLSYYTDVPLSYSGEGPCFVLCVPVGEDEYGEVFGDLKYAIYYNGKIHYNISDFGIAKQ</sequence>
<evidence type="ECO:0008006" key="4">
    <source>
        <dbReference type="Google" id="ProtNLM"/>
    </source>
</evidence>
<reference evidence="2" key="1">
    <citation type="submission" date="2020-10" db="EMBL/GenBank/DDBJ databases">
        <authorList>
            <person name="Gilroy R."/>
        </authorList>
    </citation>
    <scope>NUCLEOTIDE SEQUENCE</scope>
    <source>
        <strain evidence="2">B1-13419</strain>
    </source>
</reference>
<protein>
    <recommendedName>
        <fullName evidence="4">Lipoprotein</fullName>
    </recommendedName>
</protein>
<organism evidence="2 3">
    <name type="scientific">Candidatus Cryptobacteroides faecigallinarum</name>
    <dbReference type="NCBI Taxonomy" id="2840763"/>
    <lineage>
        <taxon>Bacteria</taxon>
        <taxon>Pseudomonadati</taxon>
        <taxon>Bacteroidota</taxon>
        <taxon>Bacteroidia</taxon>
        <taxon>Bacteroidales</taxon>
        <taxon>Candidatus Cryptobacteroides</taxon>
    </lineage>
</organism>
<evidence type="ECO:0000256" key="1">
    <source>
        <dbReference type="SAM" id="SignalP"/>
    </source>
</evidence>
<dbReference type="AlphaFoldDB" id="A0A9D9IMG7"/>
<reference evidence="2" key="2">
    <citation type="journal article" date="2021" name="PeerJ">
        <title>Extensive microbial diversity within the chicken gut microbiome revealed by metagenomics and culture.</title>
        <authorList>
            <person name="Gilroy R."/>
            <person name="Ravi A."/>
            <person name="Getino M."/>
            <person name="Pursley I."/>
            <person name="Horton D.L."/>
            <person name="Alikhan N.F."/>
            <person name="Baker D."/>
            <person name="Gharbi K."/>
            <person name="Hall N."/>
            <person name="Watson M."/>
            <person name="Adriaenssens E.M."/>
            <person name="Foster-Nyarko E."/>
            <person name="Jarju S."/>
            <person name="Secka A."/>
            <person name="Antonio M."/>
            <person name="Oren A."/>
            <person name="Chaudhuri R.R."/>
            <person name="La Ragione R."/>
            <person name="Hildebrand F."/>
            <person name="Pallen M.J."/>
        </authorList>
    </citation>
    <scope>NUCLEOTIDE SEQUENCE</scope>
    <source>
        <strain evidence="2">B1-13419</strain>
    </source>
</reference>
<feature type="signal peptide" evidence="1">
    <location>
        <begin position="1"/>
        <end position="17"/>
    </location>
</feature>
<accession>A0A9D9IMG7</accession>
<dbReference type="EMBL" id="JADIMD010000082">
    <property type="protein sequence ID" value="MBO8474711.1"/>
    <property type="molecule type" value="Genomic_DNA"/>
</dbReference>
<feature type="chain" id="PRO_5039579220" description="Lipoprotein" evidence="1">
    <location>
        <begin position="18"/>
        <end position="770"/>
    </location>
</feature>
<gene>
    <name evidence="2" type="ORF">IAB91_05415</name>
</gene>
<proteinExistence type="predicted"/>
<name>A0A9D9IMG7_9BACT</name>